<dbReference type="EMBL" id="WESC01000002">
    <property type="protein sequence ID" value="KAB7742120.1"/>
    <property type="molecule type" value="Genomic_DNA"/>
</dbReference>
<evidence type="ECO:0000256" key="2">
    <source>
        <dbReference type="ARBA" id="ARBA00010742"/>
    </source>
</evidence>
<dbReference type="InterPro" id="IPR015168">
    <property type="entry name" value="SsuA/THI5"/>
</dbReference>
<dbReference type="Gene3D" id="3.40.190.10">
    <property type="entry name" value="Periplasmic binding protein-like II"/>
    <property type="match status" value="2"/>
</dbReference>
<organism evidence="6 7">
    <name type="scientific">Parvibaculum sedimenti</name>
    <dbReference type="NCBI Taxonomy" id="2608632"/>
    <lineage>
        <taxon>Bacteria</taxon>
        <taxon>Pseudomonadati</taxon>
        <taxon>Pseudomonadota</taxon>
        <taxon>Alphaproteobacteria</taxon>
        <taxon>Hyphomicrobiales</taxon>
        <taxon>Parvibaculaceae</taxon>
        <taxon>Parvibaculum</taxon>
    </lineage>
</organism>
<keyword evidence="6" id="KW-0808">Transferase</keyword>
<evidence type="ECO:0000313" key="7">
    <source>
        <dbReference type="Proteomes" id="UP000468901"/>
    </source>
</evidence>
<dbReference type="NCBIfam" id="TIGR03427">
    <property type="entry name" value="ABC_peri_uca"/>
    <property type="match status" value="1"/>
</dbReference>
<feature type="signal peptide" evidence="4">
    <location>
        <begin position="1"/>
        <end position="30"/>
    </location>
</feature>
<comment type="subcellular location">
    <subcellularLocation>
        <location evidence="1">Periplasm</location>
    </subcellularLocation>
</comment>
<dbReference type="Proteomes" id="UP000468901">
    <property type="component" value="Unassembled WGS sequence"/>
</dbReference>
<sequence>MNRLPRLRKTVFALLAAALMAVTAVQPAAAADKTFKLAWSIYTGYMPWAYAEKSGILKKWADKYGIKIELVQINDYVESINQYTAGQFDAVADTTIDTLTIPSAGGVDSSLIILGDYTNGNDAIFLKGKGKTLADIKGEKVYLVQYSVSHYMLWLAMKQAGLKESDITTANIADADFVAAFGTPEVKALVAWNPATSQIRNMPDVSEVFDSSKLPGQIQDIVVANTATLKAHPEFGKALTGAWYEALGVMQKNDKEGIDARTFMAAASGTNLADFDGQVKTTGFYYDPAKAVELLKSPTMGEIASDVQEFSFGHGLLGQKAKDKGFVGIELPGGKVVGDKANVKLRIDPTYMQLAADGKL</sequence>
<dbReference type="Pfam" id="PF09084">
    <property type="entry name" value="NMT1"/>
    <property type="match status" value="1"/>
</dbReference>
<dbReference type="AlphaFoldDB" id="A0A6N6VKT7"/>
<keyword evidence="7" id="KW-1185">Reference proteome</keyword>
<feature type="domain" description="SsuA/THI5-like" evidence="5">
    <location>
        <begin position="63"/>
        <end position="253"/>
    </location>
</feature>
<dbReference type="SUPFAM" id="SSF53850">
    <property type="entry name" value="Periplasmic binding protein-like II"/>
    <property type="match status" value="1"/>
</dbReference>
<protein>
    <submittedName>
        <fullName evidence="6">Lipid kinase</fullName>
    </submittedName>
</protein>
<evidence type="ECO:0000313" key="6">
    <source>
        <dbReference type="EMBL" id="KAB7742120.1"/>
    </source>
</evidence>
<keyword evidence="3 4" id="KW-0732">Signal</keyword>
<feature type="chain" id="PRO_5026771684" evidence="4">
    <location>
        <begin position="31"/>
        <end position="360"/>
    </location>
</feature>
<name>A0A6N6VKT7_9HYPH</name>
<evidence type="ECO:0000256" key="1">
    <source>
        <dbReference type="ARBA" id="ARBA00004418"/>
    </source>
</evidence>
<dbReference type="GO" id="GO:0016301">
    <property type="term" value="F:kinase activity"/>
    <property type="evidence" value="ECO:0007669"/>
    <property type="project" value="UniProtKB-KW"/>
</dbReference>
<evidence type="ECO:0000259" key="5">
    <source>
        <dbReference type="Pfam" id="PF09084"/>
    </source>
</evidence>
<dbReference type="GO" id="GO:0042597">
    <property type="term" value="C:periplasmic space"/>
    <property type="evidence" value="ECO:0007669"/>
    <property type="project" value="UniProtKB-SubCell"/>
</dbReference>
<dbReference type="PANTHER" id="PTHR30024">
    <property type="entry name" value="ALIPHATIC SULFONATES-BINDING PROTEIN-RELATED"/>
    <property type="match status" value="1"/>
</dbReference>
<evidence type="ECO:0000256" key="3">
    <source>
        <dbReference type="ARBA" id="ARBA00022729"/>
    </source>
</evidence>
<comment type="caution">
    <text evidence="6">The sequence shown here is derived from an EMBL/GenBank/DDBJ whole genome shotgun (WGS) entry which is preliminary data.</text>
</comment>
<keyword evidence="6" id="KW-0418">Kinase</keyword>
<comment type="similarity">
    <text evidence="2">Belongs to the bacterial solute-binding protein SsuA/TauA family.</text>
</comment>
<reference evidence="6 7" key="1">
    <citation type="submission" date="2019-09" db="EMBL/GenBank/DDBJ databases">
        <title>Parvibaculum sedimenti sp. nov., isolated from sediment.</title>
        <authorList>
            <person name="Wang Y."/>
        </authorList>
    </citation>
    <scope>NUCLEOTIDE SEQUENCE [LARGE SCALE GENOMIC DNA]</scope>
    <source>
        <strain evidence="6 7">HXT-9</strain>
    </source>
</reference>
<proteinExistence type="inferred from homology"/>
<gene>
    <name evidence="6" type="ORF">F2P47_02275</name>
</gene>
<dbReference type="RefSeq" id="WP_152214542.1">
    <property type="nucleotide sequence ID" value="NZ_JBAQYD010000308.1"/>
</dbReference>
<dbReference type="PANTHER" id="PTHR30024:SF47">
    <property type="entry name" value="TAURINE-BINDING PERIPLASMIC PROTEIN"/>
    <property type="match status" value="1"/>
</dbReference>
<accession>A0A6N6VKT7</accession>
<evidence type="ECO:0000256" key="4">
    <source>
        <dbReference type="SAM" id="SignalP"/>
    </source>
</evidence>
<dbReference type="InterPro" id="IPR017793">
    <property type="entry name" value="ABC_transptr_urea-assoc_sub-bd"/>
</dbReference>